<dbReference type="OrthoDB" id="68020at2759"/>
<feature type="compositionally biased region" description="Polar residues" evidence="1">
    <location>
        <begin position="1226"/>
        <end position="1246"/>
    </location>
</feature>
<dbReference type="InterPro" id="IPR044210">
    <property type="entry name" value="Tfc3-like"/>
</dbReference>
<evidence type="ECO:0000256" key="1">
    <source>
        <dbReference type="SAM" id="MobiDB-lite"/>
    </source>
</evidence>
<gene>
    <name evidence="2" type="ORF">DGAL_LOCUS8660</name>
</gene>
<feature type="region of interest" description="Disordered" evidence="1">
    <location>
        <begin position="741"/>
        <end position="780"/>
    </location>
</feature>
<dbReference type="GO" id="GO:0006384">
    <property type="term" value="P:transcription initiation at RNA polymerase III promoter"/>
    <property type="evidence" value="ECO:0007669"/>
    <property type="project" value="InterPro"/>
</dbReference>
<dbReference type="PANTHER" id="PTHR15180">
    <property type="entry name" value="GENERAL TRANSCRIPTION FACTOR 3C POLYPEPTIDE 1"/>
    <property type="match status" value="1"/>
</dbReference>
<evidence type="ECO:0000313" key="2">
    <source>
        <dbReference type="EMBL" id="CAH0105604.1"/>
    </source>
</evidence>
<dbReference type="InterPro" id="IPR046345">
    <property type="entry name" value="TraB_PrgY-like"/>
</dbReference>
<dbReference type="GO" id="GO:0000127">
    <property type="term" value="C:transcription factor TFIIIC complex"/>
    <property type="evidence" value="ECO:0007669"/>
    <property type="project" value="InterPro"/>
</dbReference>
<feature type="compositionally biased region" description="Polar residues" evidence="1">
    <location>
        <begin position="688"/>
        <end position="706"/>
    </location>
</feature>
<evidence type="ECO:0000313" key="3">
    <source>
        <dbReference type="Proteomes" id="UP000789390"/>
    </source>
</evidence>
<dbReference type="PANTHER" id="PTHR15180:SF1">
    <property type="entry name" value="GENERAL TRANSCRIPTION FACTOR 3C POLYPEPTIDE 1"/>
    <property type="match status" value="1"/>
</dbReference>
<proteinExistence type="predicted"/>
<dbReference type="Proteomes" id="UP000789390">
    <property type="component" value="Unassembled WGS sequence"/>
</dbReference>
<dbReference type="EMBL" id="CAKKLH010000190">
    <property type="protein sequence ID" value="CAH0105604.1"/>
    <property type="molecule type" value="Genomic_DNA"/>
</dbReference>
<dbReference type="CDD" id="cd14726">
    <property type="entry name" value="TraB_PrgY-like"/>
    <property type="match status" value="1"/>
</dbReference>
<protein>
    <submittedName>
        <fullName evidence="2">Uncharacterized protein</fullName>
    </submittedName>
</protein>
<dbReference type="GO" id="GO:0003677">
    <property type="term" value="F:DNA binding"/>
    <property type="evidence" value="ECO:0007669"/>
    <property type="project" value="InterPro"/>
</dbReference>
<feature type="region of interest" description="Disordered" evidence="1">
    <location>
        <begin position="1225"/>
        <end position="1246"/>
    </location>
</feature>
<comment type="caution">
    <text evidence="2">The sequence shown here is derived from an EMBL/GenBank/DDBJ whole genome shotgun (WGS) entry which is preliminary data.</text>
</comment>
<organism evidence="2 3">
    <name type="scientific">Daphnia galeata</name>
    <dbReference type="NCBI Taxonomy" id="27404"/>
    <lineage>
        <taxon>Eukaryota</taxon>
        <taxon>Metazoa</taxon>
        <taxon>Ecdysozoa</taxon>
        <taxon>Arthropoda</taxon>
        <taxon>Crustacea</taxon>
        <taxon>Branchiopoda</taxon>
        <taxon>Diplostraca</taxon>
        <taxon>Cladocera</taxon>
        <taxon>Anomopoda</taxon>
        <taxon>Daphniidae</taxon>
        <taxon>Daphnia</taxon>
    </lineage>
</organism>
<keyword evidence="3" id="KW-1185">Reference proteome</keyword>
<dbReference type="GO" id="GO:0042791">
    <property type="term" value="P:5S class rRNA transcription by RNA polymerase III"/>
    <property type="evidence" value="ECO:0007669"/>
    <property type="project" value="TreeGrafter"/>
</dbReference>
<accession>A0A8J2WK66</accession>
<reference evidence="2" key="1">
    <citation type="submission" date="2021-11" db="EMBL/GenBank/DDBJ databases">
        <authorList>
            <person name="Schell T."/>
        </authorList>
    </citation>
    <scope>NUCLEOTIDE SEQUENCE</scope>
    <source>
        <strain evidence="2">M5</strain>
    </source>
</reference>
<feature type="region of interest" description="Disordered" evidence="1">
    <location>
        <begin position="688"/>
        <end position="712"/>
    </location>
</feature>
<name>A0A8J2WK66_9CRUS</name>
<sequence>MDDSYSIPITSSLLNRGALRAEEVERCKQEELQEEMTGEFPPLSRVFVQERDLCLADSLQFAAAHLNDETTKSDPEVEQLMKLPYTISQLSSKDSVIVFLVGTAHFSLEIQEDVAKITLMTRPRFDVVELCFCRLNILRLDEKTILEEARIKSYQDALYFLFSALHGSFRLIQGALYFFFTSAHLSRQLRMAPGGEFHRAYHASRNVQGCRIHLGDRPIHVILHRALAALSLWQKVKLVWDLLLKPGAIRVKEVDDADAASEARSNFQGNEPPTVVGVVVIGHIARISLYFEKVSISDVRKVMSIPPQTMASRIQLSHSNFLSCTLYFFCFCTQSKSDKLEFNDNSIPLDPSLCDSVKQVKEQLLKGKVQGSKSFPFKFVHGINSGKVYGTEPKCIRVKEIYTLLYFVVYGYDGELISDQLQARELLRTQNPVLDGLDCEMFDDLPDIYKTKLGWQTFIEPLPVHSGWPTGWAFLCDILLRLPLSIFLKVVNITYQIEGLEAYIKHPIKQYVLLKHLPLDLRQGLIFARKYIFSVHEIITNMVYLGLAQFGPTHSLKEKDQVFIYLNRKTTLMDTTPSNPGYHHISRDIEYEKKSFILDSMEDVDKYWYEVWTICSSTLFGSLSTVTGQSITLEMLRKKPAMIEAMRMREPHEAPTLDTGEVPGDHLGATGFDSAFFAHLKRNWTYNKSTTKATKSPHTKTSNPSTAPGRLASLRNNVVRFTQSITQDGTNLTIPVTVVENETSSRNLKRKRRDSNNSTPTVRWSNVAKKAKVSTKPASKVRVVKARKKKGPRRPNYDEKDREALLLMRRLRVTWSDMEDSFLLVCKLAGTYIHGCLRQSVPFVVIRDCLHERFPQSRNKTSRVCQRRVAYMMRNDETRLKIEIEYQALKEEPNIEEVSGVGPITIKDRNQGVEKTEELIISRFRKLLEYLTPRFSPGVSFSSYPNIKLPNTIEEFHQQYELKHLIVNLRHREPILEVKDVVKVNSNVVYNVIHSSLCTTEDKASWGFHLFNIYQQYPDSLVRSALAEMKSDMMIAQRKRAASLIRSKKFPYMPLSAVPYKLSITYIHLFLSRYQNPIFHSSHQRLQSILAEKQKNDLDRQENWSGVEVSLIHEEGNAAMAVSLFSIGIARFHFAIPDQIIIFDPKLKDHPEEFDNLIKRFNNWVKDVYTAAKKRKNVNKEDSAQIQRRRLGMTTAAASSAIAAIPKLISTTDVAASRNHEELVQPTPSNVSEAVTGTNSDRTQNHLANRPSYATRRSPISKQPIDTSQAHIQQEHFVINSCKVYVDVSLPESASEGWLFISPKKKQEILVSIPTTVPFTNSLPDQAYEQLYERLNCSQSAKDDSATILQLITSKKEMGIIVSELPHIVGDLDDPSFTLEKHMSLLTESRANSWCSCSVFRFNR</sequence>